<gene>
    <name evidence="1" type="ORF">DD666_01695</name>
</gene>
<dbReference type="PANTHER" id="PTHR41729">
    <property type="entry name" value="GLUTAMYL-TRNA SYNTHETASE"/>
    <property type="match status" value="1"/>
</dbReference>
<proteinExistence type="predicted"/>
<evidence type="ECO:0000313" key="1">
    <source>
        <dbReference type="EMBL" id="HBP28113.1"/>
    </source>
</evidence>
<dbReference type="Proteomes" id="UP000264036">
    <property type="component" value="Unassembled WGS sequence"/>
</dbReference>
<dbReference type="EMBL" id="DOEK01000004">
    <property type="protein sequence ID" value="HBP28113.1"/>
    <property type="molecule type" value="Genomic_DNA"/>
</dbReference>
<protein>
    <submittedName>
        <fullName evidence="1">DUF4202 domain-containing protein</fullName>
    </submittedName>
</protein>
<comment type="caution">
    <text evidence="1">The sequence shown here is derived from an EMBL/GenBank/DDBJ whole genome shotgun (WGS) entry which is preliminary data.</text>
</comment>
<reference evidence="1 2" key="1">
    <citation type="journal article" date="2018" name="Nat. Biotechnol.">
        <title>A standardized bacterial taxonomy based on genome phylogeny substantially revises the tree of life.</title>
        <authorList>
            <person name="Parks D.H."/>
            <person name="Chuvochina M."/>
            <person name="Waite D.W."/>
            <person name="Rinke C."/>
            <person name="Skarshewski A."/>
            <person name="Chaumeil P.A."/>
            <person name="Hugenholtz P."/>
        </authorList>
    </citation>
    <scope>NUCLEOTIDE SEQUENCE [LARGE SCALE GENOMIC DNA]</scope>
    <source>
        <strain evidence="1">UBA10707</strain>
    </source>
</reference>
<accession>A0A356LAU4</accession>
<dbReference type="InterPro" id="IPR025255">
    <property type="entry name" value="DUF4202"/>
</dbReference>
<dbReference type="Pfam" id="PF13875">
    <property type="entry name" value="DUF4202"/>
    <property type="match status" value="1"/>
</dbReference>
<sequence>MTSSSRLKQAYSAFDAVNKTDPNAFHWQEQDWPRELFLAIKLTEWVLKLAPNASEPLRLAARCQHIGRWQIPRREYPQGRIGYLTWRKALARHHADMAARILGQLEYDEQTIGRVQMIVLKRGIKQDADVQVMENALCLVFLQYQFDSFRLDNEEKIVGIIRKSLLKMDDAGRRQALMLDYSSAGLAVINEALSGL</sequence>
<dbReference type="AlphaFoldDB" id="A0A356LAU4"/>
<dbReference type="PANTHER" id="PTHR41729:SF1">
    <property type="entry name" value="GLUTAMYL-TRNA SYNTHETASE"/>
    <property type="match status" value="1"/>
</dbReference>
<evidence type="ECO:0000313" key="2">
    <source>
        <dbReference type="Proteomes" id="UP000264036"/>
    </source>
</evidence>
<name>A0A356LAU4_9BURK</name>
<organism evidence="1 2">
    <name type="scientific">Advenella kashmirensis</name>
    <dbReference type="NCBI Taxonomy" id="310575"/>
    <lineage>
        <taxon>Bacteria</taxon>
        <taxon>Pseudomonadati</taxon>
        <taxon>Pseudomonadota</taxon>
        <taxon>Betaproteobacteria</taxon>
        <taxon>Burkholderiales</taxon>
        <taxon>Alcaligenaceae</taxon>
    </lineage>
</organism>